<dbReference type="AlphaFoldDB" id="A0A5N6L6I4"/>
<dbReference type="Proteomes" id="UP000327013">
    <property type="component" value="Unassembled WGS sequence"/>
</dbReference>
<protein>
    <submittedName>
        <fullName evidence="1">Uncharacterized protein</fullName>
    </submittedName>
</protein>
<dbReference type="EMBL" id="VIBQ01000202">
    <property type="protein sequence ID" value="KAB9384668.1"/>
    <property type="molecule type" value="Genomic_DNA"/>
</dbReference>
<reference evidence="1 2" key="1">
    <citation type="submission" date="2019-06" db="EMBL/GenBank/DDBJ databases">
        <title>A chromosomal-level reference genome of Carpinus fangiana (Coryloideae, Betulaceae).</title>
        <authorList>
            <person name="Yang X."/>
            <person name="Wang Z."/>
            <person name="Zhang L."/>
            <person name="Hao G."/>
            <person name="Liu J."/>
            <person name="Yang Y."/>
        </authorList>
    </citation>
    <scope>NUCLEOTIDE SEQUENCE [LARGE SCALE GENOMIC DNA]</scope>
    <source>
        <strain evidence="1">Cfa_2016G</strain>
        <tissue evidence="1">Leaf</tissue>
    </source>
</reference>
<gene>
    <name evidence="1" type="ORF">FH972_027030</name>
</gene>
<organism evidence="1 2">
    <name type="scientific">Carpinus fangiana</name>
    <dbReference type="NCBI Taxonomy" id="176857"/>
    <lineage>
        <taxon>Eukaryota</taxon>
        <taxon>Viridiplantae</taxon>
        <taxon>Streptophyta</taxon>
        <taxon>Embryophyta</taxon>
        <taxon>Tracheophyta</taxon>
        <taxon>Spermatophyta</taxon>
        <taxon>Magnoliopsida</taxon>
        <taxon>eudicotyledons</taxon>
        <taxon>Gunneridae</taxon>
        <taxon>Pentapetalae</taxon>
        <taxon>rosids</taxon>
        <taxon>fabids</taxon>
        <taxon>Fagales</taxon>
        <taxon>Betulaceae</taxon>
        <taxon>Carpinus</taxon>
    </lineage>
</organism>
<evidence type="ECO:0000313" key="1">
    <source>
        <dbReference type="EMBL" id="KAB9384668.1"/>
    </source>
</evidence>
<name>A0A5N6L6I4_9ROSI</name>
<accession>A0A5N6L6I4</accession>
<evidence type="ECO:0000313" key="2">
    <source>
        <dbReference type="Proteomes" id="UP000327013"/>
    </source>
</evidence>
<keyword evidence="2" id="KW-1185">Reference proteome</keyword>
<comment type="caution">
    <text evidence="1">The sequence shown here is derived from an EMBL/GenBank/DDBJ whole genome shotgun (WGS) entry which is preliminary data.</text>
</comment>
<sequence length="83" mass="9317">MRYLTVADDAIREDNAATGEENECEKEEICHSKAGKIIADNAGGHRFDLPGWSGDPTLVEYHSLLWSFLSFWRGLPGGEDMCW</sequence>
<proteinExistence type="predicted"/>